<evidence type="ECO:0000256" key="4">
    <source>
        <dbReference type="ARBA" id="ARBA00022692"/>
    </source>
</evidence>
<proteinExistence type="inferred from homology"/>
<evidence type="ECO:0000256" key="7">
    <source>
        <dbReference type="RuleBase" id="RU003879"/>
    </source>
</evidence>
<dbReference type="PANTHER" id="PTHR30558">
    <property type="entry name" value="EXBD MEMBRANE COMPONENT OF PMF-DRIVEN MACROMOLECULE IMPORT SYSTEM"/>
    <property type="match status" value="1"/>
</dbReference>
<evidence type="ECO:0000313" key="9">
    <source>
        <dbReference type="EMBL" id="AUM12482.1"/>
    </source>
</evidence>
<keyword evidence="4 7" id="KW-0812">Transmembrane</keyword>
<feature type="transmembrane region" description="Helical" evidence="8">
    <location>
        <begin position="15"/>
        <end position="33"/>
    </location>
</feature>
<accession>A0A2K9LJN1</accession>
<keyword evidence="7" id="KW-0813">Transport</keyword>
<keyword evidence="5 8" id="KW-1133">Transmembrane helix</keyword>
<comment type="subcellular location">
    <subcellularLocation>
        <location evidence="1">Cell membrane</location>
        <topology evidence="1">Single-pass membrane protein</topology>
    </subcellularLocation>
    <subcellularLocation>
        <location evidence="7">Cell membrane</location>
        <topology evidence="7">Single-pass type II membrane protein</topology>
    </subcellularLocation>
</comment>
<keyword evidence="10" id="KW-1185">Reference proteome</keyword>
<dbReference type="Pfam" id="PF02472">
    <property type="entry name" value="ExbD"/>
    <property type="match status" value="1"/>
</dbReference>
<dbReference type="AlphaFoldDB" id="A0A2K9LJN1"/>
<evidence type="ECO:0008006" key="11">
    <source>
        <dbReference type="Google" id="ProtNLM"/>
    </source>
</evidence>
<evidence type="ECO:0000256" key="3">
    <source>
        <dbReference type="ARBA" id="ARBA00022475"/>
    </source>
</evidence>
<organism evidence="9 10">
    <name type="scientific">Ketobacter alkanivorans</name>
    <dbReference type="NCBI Taxonomy" id="1917421"/>
    <lineage>
        <taxon>Bacteria</taxon>
        <taxon>Pseudomonadati</taxon>
        <taxon>Pseudomonadota</taxon>
        <taxon>Gammaproteobacteria</taxon>
        <taxon>Pseudomonadales</taxon>
        <taxon>Ketobacteraceae</taxon>
        <taxon>Ketobacter</taxon>
    </lineage>
</organism>
<dbReference type="KEGG" id="kak:Kalk_08635"/>
<dbReference type="EMBL" id="CP022684">
    <property type="protein sequence ID" value="AUM12482.1"/>
    <property type="molecule type" value="Genomic_DNA"/>
</dbReference>
<evidence type="ECO:0000256" key="6">
    <source>
        <dbReference type="ARBA" id="ARBA00023136"/>
    </source>
</evidence>
<reference evidence="10" key="1">
    <citation type="submission" date="2017-08" db="EMBL/GenBank/DDBJ databases">
        <title>Direct submision.</title>
        <authorList>
            <person name="Kim S.-J."/>
            <person name="Rhee S.-K."/>
        </authorList>
    </citation>
    <scope>NUCLEOTIDE SEQUENCE [LARGE SCALE GENOMIC DNA]</scope>
    <source>
        <strain evidence="10">GI5</strain>
    </source>
</reference>
<sequence length="134" mass="14990">MTMIPERQQKSLDESLIPLINIVFLLLIFFLIAGQISHQQDQRIQAPESASENTAVHPEWMLEMASDRGLRLNGKRIDLQQLPAQLAALNPVGNQRISVKVDRALLAEDLDKLLEVLRDSGVLSVTLLTRATVQ</sequence>
<dbReference type="GO" id="GO:0015031">
    <property type="term" value="P:protein transport"/>
    <property type="evidence" value="ECO:0007669"/>
    <property type="project" value="UniProtKB-KW"/>
</dbReference>
<evidence type="ECO:0000256" key="2">
    <source>
        <dbReference type="ARBA" id="ARBA00005811"/>
    </source>
</evidence>
<keyword evidence="3" id="KW-1003">Cell membrane</keyword>
<keyword evidence="6 8" id="KW-0472">Membrane</keyword>
<protein>
    <recommendedName>
        <fullName evidence="11">Biopolymer transporter ExbD</fullName>
    </recommendedName>
</protein>
<name>A0A2K9LJN1_9GAMM</name>
<evidence type="ECO:0000256" key="5">
    <source>
        <dbReference type="ARBA" id="ARBA00022989"/>
    </source>
</evidence>
<comment type="similarity">
    <text evidence="2 7">Belongs to the ExbD/TolR family.</text>
</comment>
<dbReference type="RefSeq" id="WP_101893849.1">
    <property type="nucleotide sequence ID" value="NZ_CP022684.1"/>
</dbReference>
<evidence type="ECO:0000256" key="1">
    <source>
        <dbReference type="ARBA" id="ARBA00004162"/>
    </source>
</evidence>
<dbReference type="InterPro" id="IPR003400">
    <property type="entry name" value="ExbD"/>
</dbReference>
<evidence type="ECO:0000256" key="8">
    <source>
        <dbReference type="SAM" id="Phobius"/>
    </source>
</evidence>
<gene>
    <name evidence="9" type="ORF">Kalk_08635</name>
</gene>
<dbReference type="Proteomes" id="UP000235116">
    <property type="component" value="Chromosome"/>
</dbReference>
<keyword evidence="7" id="KW-0653">Protein transport</keyword>
<dbReference type="GO" id="GO:0005886">
    <property type="term" value="C:plasma membrane"/>
    <property type="evidence" value="ECO:0007669"/>
    <property type="project" value="UniProtKB-SubCell"/>
</dbReference>
<evidence type="ECO:0000313" key="10">
    <source>
        <dbReference type="Proteomes" id="UP000235116"/>
    </source>
</evidence>
<dbReference type="GO" id="GO:0022857">
    <property type="term" value="F:transmembrane transporter activity"/>
    <property type="evidence" value="ECO:0007669"/>
    <property type="project" value="InterPro"/>
</dbReference>